<evidence type="ECO:0000256" key="1">
    <source>
        <dbReference type="SAM" id="MobiDB-lite"/>
    </source>
</evidence>
<reference evidence="3 4" key="1">
    <citation type="submission" date="2010-12" db="EMBL/GenBank/DDBJ databases">
        <authorList>
            <person name="Muzny D."/>
            <person name="Qin X."/>
            <person name="Deng J."/>
            <person name="Jiang H."/>
            <person name="Liu Y."/>
            <person name="Qu J."/>
            <person name="Song X.-Z."/>
            <person name="Zhang L."/>
            <person name="Thornton R."/>
            <person name="Coyle M."/>
            <person name="Francisco L."/>
            <person name="Jackson L."/>
            <person name="Javaid M."/>
            <person name="Korchina V."/>
            <person name="Kovar C."/>
            <person name="Mata R."/>
            <person name="Mathew T."/>
            <person name="Ngo R."/>
            <person name="Nguyen L."/>
            <person name="Nguyen N."/>
            <person name="Okwuonu G."/>
            <person name="Ongeri F."/>
            <person name="Pham C."/>
            <person name="Simmons D."/>
            <person name="Wilczek-Boney K."/>
            <person name="Hale W."/>
            <person name="Jakkamsetti A."/>
            <person name="Pham P."/>
            <person name="Ruth R."/>
            <person name="San Lucas F."/>
            <person name="Warren J."/>
            <person name="Zhang J."/>
            <person name="Zhao Z."/>
            <person name="Zhou C."/>
            <person name="Zhu D."/>
            <person name="Lee S."/>
            <person name="Bess C."/>
            <person name="Blankenburg K."/>
            <person name="Forbes L."/>
            <person name="Fu Q."/>
            <person name="Gubbala S."/>
            <person name="Hirani K."/>
            <person name="Jayaseelan J.C."/>
            <person name="Lara F."/>
            <person name="Munidasa M."/>
            <person name="Palculict T."/>
            <person name="Patil S."/>
            <person name="Pu L.-L."/>
            <person name="Saada N."/>
            <person name="Tang L."/>
            <person name="Weissenberger G."/>
            <person name="Zhu Y."/>
            <person name="Hemphill L."/>
            <person name="Shang Y."/>
            <person name="Youmans B."/>
            <person name="Ayvaz T."/>
            <person name="Ross M."/>
            <person name="Santibanez J."/>
            <person name="Aqrawi P."/>
            <person name="Gross S."/>
            <person name="Joshi V."/>
            <person name="Fowler G."/>
            <person name="Nazareth L."/>
            <person name="Reid J."/>
            <person name="Worley K."/>
            <person name="Petrosino J."/>
            <person name="Highlander S."/>
            <person name="Gibbs R."/>
        </authorList>
    </citation>
    <scope>NUCLEOTIDE SEQUENCE [LARGE SCALE GENOMIC DNA]</scope>
    <source>
        <strain evidence="3 4">ATCC 51599</strain>
    </source>
</reference>
<feature type="transmembrane region" description="Helical" evidence="2">
    <location>
        <begin position="60"/>
        <end position="82"/>
    </location>
</feature>
<dbReference type="HOGENOM" id="CLU_2494039_0_0_4"/>
<proteinExistence type="predicted"/>
<evidence type="ECO:0000256" key="2">
    <source>
        <dbReference type="SAM" id="Phobius"/>
    </source>
</evidence>
<feature type="compositionally biased region" description="Polar residues" evidence="1">
    <location>
        <begin position="1"/>
        <end position="10"/>
    </location>
</feature>
<dbReference type="InterPro" id="IPR024572">
    <property type="entry name" value="RcnB"/>
</dbReference>
<protein>
    <recommendedName>
        <fullName evidence="5">RcnB family protein</fullName>
    </recommendedName>
</protein>
<sequence>MSVQIHTQVPTDDMRMGPGAGPEHRYHRGDRLPPEARQSVMVVQDWRDHRLDPPPRGHDWVRLGSDFVLVAAATGIIAQVILSAGR</sequence>
<dbReference type="Gene3D" id="3.10.450.160">
    <property type="entry name" value="inner membrane protein cigr"/>
    <property type="match status" value="1"/>
</dbReference>
<keyword evidence="4" id="KW-1185">Reference proteome</keyword>
<organism evidence="3 4">
    <name type="scientific">Lautropia mirabilis ATCC 51599</name>
    <dbReference type="NCBI Taxonomy" id="887898"/>
    <lineage>
        <taxon>Bacteria</taxon>
        <taxon>Pseudomonadati</taxon>
        <taxon>Pseudomonadota</taxon>
        <taxon>Betaproteobacteria</taxon>
        <taxon>Burkholderiales</taxon>
        <taxon>Burkholderiaceae</taxon>
        <taxon>Lautropia</taxon>
    </lineage>
</organism>
<accession>E7RVV8</accession>
<evidence type="ECO:0000313" key="3">
    <source>
        <dbReference type="EMBL" id="EFV95441.1"/>
    </source>
</evidence>
<dbReference type="Pfam" id="PF11776">
    <property type="entry name" value="RcnB"/>
    <property type="match status" value="1"/>
</dbReference>
<evidence type="ECO:0000313" key="4">
    <source>
        <dbReference type="Proteomes" id="UP000011021"/>
    </source>
</evidence>
<dbReference type="AlphaFoldDB" id="E7RVV8"/>
<keyword evidence="2" id="KW-0812">Transmembrane</keyword>
<name>E7RVV8_9BURK</name>
<keyword evidence="2" id="KW-0472">Membrane</keyword>
<comment type="caution">
    <text evidence="3">The sequence shown here is derived from an EMBL/GenBank/DDBJ whole genome shotgun (WGS) entry which is preliminary data.</text>
</comment>
<dbReference type="eggNOG" id="COG5455">
    <property type="taxonomic scope" value="Bacteria"/>
</dbReference>
<feature type="region of interest" description="Disordered" evidence="1">
    <location>
        <begin position="1"/>
        <end position="33"/>
    </location>
</feature>
<dbReference type="EMBL" id="AEQP01000003">
    <property type="protein sequence ID" value="EFV95441.1"/>
    <property type="molecule type" value="Genomic_DNA"/>
</dbReference>
<gene>
    <name evidence="3" type="ORF">HMPREF0551_0929</name>
</gene>
<keyword evidence="2" id="KW-1133">Transmembrane helix</keyword>
<dbReference type="Proteomes" id="UP000011021">
    <property type="component" value="Unassembled WGS sequence"/>
</dbReference>
<evidence type="ECO:0008006" key="5">
    <source>
        <dbReference type="Google" id="ProtNLM"/>
    </source>
</evidence>